<name>S5SWI8_9CORY</name>
<gene>
    <name evidence="1" type="ORF">B841_10535</name>
</gene>
<keyword evidence="2" id="KW-1185">Reference proteome</keyword>
<sequence length="112" mass="12198">METDPDKIIVNILDDMAEIGEWTSIADATAANGKNSFHATREDVVAILTAIKNNQAIIPGRLTGGFQDLPADWDPTTVTNGIFSDPHPVGAMMDVLLRPAGEWPKRQDNRIT</sequence>
<evidence type="ECO:0000313" key="1">
    <source>
        <dbReference type="EMBL" id="AGS35579.1"/>
    </source>
</evidence>
<dbReference type="RefSeq" id="WP_020935512.1">
    <property type="nucleotide sequence ID" value="NC_021915.1"/>
</dbReference>
<organism evidence="1 2">
    <name type="scientific">Corynebacterium maris DSM 45190</name>
    <dbReference type="NCBI Taxonomy" id="1224163"/>
    <lineage>
        <taxon>Bacteria</taxon>
        <taxon>Bacillati</taxon>
        <taxon>Actinomycetota</taxon>
        <taxon>Actinomycetes</taxon>
        <taxon>Mycobacteriales</taxon>
        <taxon>Corynebacteriaceae</taxon>
        <taxon>Corynebacterium</taxon>
    </lineage>
</organism>
<protein>
    <submittedName>
        <fullName evidence="1">Uncharacterized protein</fullName>
    </submittedName>
</protein>
<dbReference type="HOGENOM" id="CLU_2116880_0_0_11"/>
<dbReference type="KEGG" id="cmd:B841_10535"/>
<dbReference type="eggNOG" id="ENOG50321YQ">
    <property type="taxonomic scope" value="Bacteria"/>
</dbReference>
<proteinExistence type="predicted"/>
<dbReference type="PATRIC" id="fig|1224163.3.peg.2125"/>
<dbReference type="EMBL" id="CP003924">
    <property type="protein sequence ID" value="AGS35579.1"/>
    <property type="molecule type" value="Genomic_DNA"/>
</dbReference>
<accession>S5SWI8</accession>
<evidence type="ECO:0000313" key="2">
    <source>
        <dbReference type="Proteomes" id="UP000015388"/>
    </source>
</evidence>
<dbReference type="Proteomes" id="UP000015388">
    <property type="component" value="Chromosome"/>
</dbReference>
<reference evidence="1 2" key="1">
    <citation type="submission" date="2012-11" db="EMBL/GenBank/DDBJ databases">
        <title>The complete genome sequence of Corynebacterium maris Coryn-1 (=DSM 45190).</title>
        <authorList>
            <person name="Schaffert L."/>
            <person name="Albersmeier A."/>
            <person name="Kalinowski J."/>
            <person name="Ruckert C."/>
        </authorList>
    </citation>
    <scope>NUCLEOTIDE SEQUENCE [LARGE SCALE GENOMIC DNA]</scope>
    <source>
        <strain evidence="2">Coryn-1</strain>
    </source>
</reference>
<dbReference type="OrthoDB" id="4418403at2"/>
<dbReference type="AlphaFoldDB" id="S5SWI8"/>